<accession>A0A2K8ZA80</accession>
<dbReference type="EMBL" id="CP025096">
    <property type="protein sequence ID" value="AUD06782.1"/>
    <property type="molecule type" value="Genomic_DNA"/>
</dbReference>
<evidence type="ECO:0000256" key="1">
    <source>
        <dbReference type="PROSITE-ProRule" id="PRU00169"/>
    </source>
</evidence>
<dbReference type="InterPro" id="IPR011006">
    <property type="entry name" value="CheY-like_superfamily"/>
</dbReference>
<evidence type="ECO:0000313" key="3">
    <source>
        <dbReference type="EMBL" id="AUD06782.1"/>
    </source>
</evidence>
<dbReference type="Pfam" id="PF00072">
    <property type="entry name" value="Response_reg"/>
    <property type="match status" value="1"/>
</dbReference>
<dbReference type="PANTHER" id="PTHR44520:SF2">
    <property type="entry name" value="RESPONSE REGULATOR RCP1"/>
    <property type="match status" value="1"/>
</dbReference>
<protein>
    <submittedName>
        <fullName evidence="3">Response regulator</fullName>
    </submittedName>
</protein>
<keyword evidence="4" id="KW-1185">Reference proteome</keyword>
<dbReference type="Proteomes" id="UP000232883">
    <property type="component" value="Chromosome"/>
</dbReference>
<dbReference type="AlphaFoldDB" id="A0A2K8ZA80"/>
<feature type="modified residue" description="4-aspartylphosphate" evidence="1">
    <location>
        <position position="72"/>
    </location>
</feature>
<organism evidence="3 4">
    <name type="scientific">Spirosoma pollinicola</name>
    <dbReference type="NCBI Taxonomy" id="2057025"/>
    <lineage>
        <taxon>Bacteria</taxon>
        <taxon>Pseudomonadati</taxon>
        <taxon>Bacteroidota</taxon>
        <taxon>Cytophagia</taxon>
        <taxon>Cytophagales</taxon>
        <taxon>Cytophagaceae</taxon>
        <taxon>Spirosoma</taxon>
    </lineage>
</organism>
<evidence type="ECO:0000259" key="2">
    <source>
        <dbReference type="PROSITE" id="PS50110"/>
    </source>
</evidence>
<proteinExistence type="predicted"/>
<dbReference type="PANTHER" id="PTHR44520">
    <property type="entry name" value="RESPONSE REGULATOR RCP1-RELATED"/>
    <property type="match status" value="1"/>
</dbReference>
<dbReference type="InterPro" id="IPR001789">
    <property type="entry name" value="Sig_transdc_resp-reg_receiver"/>
</dbReference>
<reference evidence="3 4" key="1">
    <citation type="submission" date="2017-11" db="EMBL/GenBank/DDBJ databases">
        <title>Taxonomic description and genome sequences of Spirosoma HA7 sp. nov., isolated from pollen microhabitat of Corylus avellana.</title>
        <authorList>
            <person name="Ambika Manirajan B."/>
            <person name="Suarez C."/>
            <person name="Ratering S."/>
            <person name="Geissler-Plaum R."/>
            <person name="Cardinale M."/>
            <person name="Sylvia S."/>
        </authorList>
    </citation>
    <scope>NUCLEOTIDE SEQUENCE [LARGE SCALE GENOMIC DNA]</scope>
    <source>
        <strain evidence="3 4">HA7</strain>
    </source>
</reference>
<evidence type="ECO:0000313" key="4">
    <source>
        <dbReference type="Proteomes" id="UP000232883"/>
    </source>
</evidence>
<dbReference type="KEGG" id="spir:CWM47_36015"/>
<dbReference type="OrthoDB" id="961596at2"/>
<dbReference type="RefSeq" id="WP_100993317.1">
    <property type="nucleotide sequence ID" value="NZ_CP025096.1"/>
</dbReference>
<dbReference type="PROSITE" id="PS50110">
    <property type="entry name" value="RESPONSE_REGULATORY"/>
    <property type="match status" value="1"/>
</dbReference>
<dbReference type="InterPro" id="IPR052893">
    <property type="entry name" value="TCS_response_regulator"/>
</dbReference>
<dbReference type="SMART" id="SM00448">
    <property type="entry name" value="REC"/>
    <property type="match status" value="1"/>
</dbReference>
<name>A0A2K8ZA80_9BACT</name>
<dbReference type="Gene3D" id="3.40.50.2300">
    <property type="match status" value="1"/>
</dbReference>
<dbReference type="GO" id="GO:0000160">
    <property type="term" value="P:phosphorelay signal transduction system"/>
    <property type="evidence" value="ECO:0007669"/>
    <property type="project" value="InterPro"/>
</dbReference>
<feature type="domain" description="Response regulatory" evidence="2">
    <location>
        <begin position="15"/>
        <end position="138"/>
    </location>
</feature>
<sequence length="152" mass="17099">MLPDYLSSRRNKSVPVLVIEDNTDHQLLIGYSLKAKVPRANPIFAQTAQEALRHLQSTCTDLGTFPQLVLLDLFLPDLAKGWALLTDLKKGYPLLPIVVFSSSKDIGIVRQAYELGAHSFLSKPSSLDDWESTFQTLNEYWFNIASLPSRSY</sequence>
<gene>
    <name evidence="3" type="ORF">CWM47_36015</name>
</gene>
<dbReference type="SUPFAM" id="SSF52172">
    <property type="entry name" value="CheY-like"/>
    <property type="match status" value="1"/>
</dbReference>
<keyword evidence="1" id="KW-0597">Phosphoprotein</keyword>